<dbReference type="SMART" id="SM00220">
    <property type="entry name" value="S_TKc"/>
    <property type="match status" value="1"/>
</dbReference>
<dbReference type="CDD" id="cd07830">
    <property type="entry name" value="STKc_MAK_like"/>
    <property type="match status" value="1"/>
</dbReference>
<keyword evidence="6" id="KW-1185">Reference proteome</keyword>
<dbReference type="InterPro" id="IPR050117">
    <property type="entry name" value="MAPK"/>
</dbReference>
<feature type="domain" description="Protein kinase" evidence="4">
    <location>
        <begin position="4"/>
        <end position="288"/>
    </location>
</feature>
<keyword evidence="1" id="KW-0418">Kinase</keyword>
<dbReference type="EMBL" id="JASJQH010001400">
    <property type="protein sequence ID" value="KAK9761416.1"/>
    <property type="molecule type" value="Genomic_DNA"/>
</dbReference>
<dbReference type="PROSITE" id="PS50011">
    <property type="entry name" value="PROTEIN_KINASE_DOM"/>
    <property type="match status" value="1"/>
</dbReference>
<dbReference type="Gene3D" id="1.10.510.10">
    <property type="entry name" value="Transferase(Phosphotransferase) domain 1"/>
    <property type="match status" value="1"/>
</dbReference>
<evidence type="ECO:0000256" key="3">
    <source>
        <dbReference type="ARBA" id="ARBA00022840"/>
    </source>
</evidence>
<name>A0ABR2WIZ7_9FUNG</name>
<proteinExistence type="predicted"/>
<dbReference type="InterPro" id="IPR011009">
    <property type="entry name" value="Kinase-like_dom_sf"/>
</dbReference>
<evidence type="ECO:0000313" key="6">
    <source>
        <dbReference type="Proteomes" id="UP001479436"/>
    </source>
</evidence>
<protein>
    <recommendedName>
        <fullName evidence="4">Protein kinase domain-containing protein</fullName>
    </recommendedName>
</protein>
<evidence type="ECO:0000313" key="5">
    <source>
        <dbReference type="EMBL" id="KAK9761416.1"/>
    </source>
</evidence>
<evidence type="ECO:0000256" key="1">
    <source>
        <dbReference type="ARBA" id="ARBA00022527"/>
    </source>
</evidence>
<reference evidence="5 6" key="1">
    <citation type="submission" date="2023-04" db="EMBL/GenBank/DDBJ databases">
        <title>Genome of Basidiobolus ranarum AG-B5.</title>
        <authorList>
            <person name="Stajich J.E."/>
            <person name="Carter-House D."/>
            <person name="Gryganskyi A."/>
        </authorList>
    </citation>
    <scope>NUCLEOTIDE SEQUENCE [LARGE SCALE GENOMIC DNA]</scope>
    <source>
        <strain evidence="5 6">AG-B5</strain>
    </source>
</reference>
<dbReference type="SUPFAM" id="SSF56112">
    <property type="entry name" value="Protein kinase-like (PK-like)"/>
    <property type="match status" value="1"/>
</dbReference>
<dbReference type="PROSITE" id="PS00108">
    <property type="entry name" value="PROTEIN_KINASE_ST"/>
    <property type="match status" value="1"/>
</dbReference>
<comment type="caution">
    <text evidence="5">The sequence shown here is derived from an EMBL/GenBank/DDBJ whole genome shotgun (WGS) entry which is preliminary data.</text>
</comment>
<dbReference type="Pfam" id="PF00069">
    <property type="entry name" value="Pkinase"/>
    <property type="match status" value="1"/>
</dbReference>
<dbReference type="InterPro" id="IPR008271">
    <property type="entry name" value="Ser/Thr_kinase_AS"/>
</dbReference>
<dbReference type="PANTHER" id="PTHR24055">
    <property type="entry name" value="MITOGEN-ACTIVATED PROTEIN KINASE"/>
    <property type="match status" value="1"/>
</dbReference>
<accession>A0ABR2WIZ7</accession>
<dbReference type="InterPro" id="IPR000719">
    <property type="entry name" value="Prot_kinase_dom"/>
</dbReference>
<keyword evidence="3" id="KW-0067">ATP-binding</keyword>
<gene>
    <name evidence="5" type="ORF">K7432_013699</name>
</gene>
<keyword evidence="1" id="KW-0723">Serine/threonine-protein kinase</keyword>
<evidence type="ECO:0000256" key="2">
    <source>
        <dbReference type="ARBA" id="ARBA00022741"/>
    </source>
</evidence>
<dbReference type="Gene3D" id="3.30.200.20">
    <property type="entry name" value="Phosphorylase Kinase, domain 1"/>
    <property type="match status" value="1"/>
</dbReference>
<keyword evidence="1" id="KW-0808">Transferase</keyword>
<organism evidence="5 6">
    <name type="scientific">Basidiobolus ranarum</name>
    <dbReference type="NCBI Taxonomy" id="34480"/>
    <lineage>
        <taxon>Eukaryota</taxon>
        <taxon>Fungi</taxon>
        <taxon>Fungi incertae sedis</taxon>
        <taxon>Zoopagomycota</taxon>
        <taxon>Entomophthoromycotina</taxon>
        <taxon>Basidiobolomycetes</taxon>
        <taxon>Basidiobolales</taxon>
        <taxon>Basidiobolaceae</taxon>
        <taxon>Basidiobolus</taxon>
    </lineage>
</organism>
<sequence length="600" mass="68503">MDRYEIIRELDKGTYGTVLQARDRKTGEIVAIKKIKNHFANWKDCLTLRELKVLRKLSHPNIVRLYNAFVRRNKLFLVFEFMDKNLYNFIQEQNGNLIEENRIQSIMFQILNGLDYMHRKGYFHRDVKPENILMKDDIVKTADFGLVREIKSTPPYTDYVSTRWYRAPEVLLGALDYSAPIDIWAAGAIMAELYTLRPLFPGQSEIDQIIKICLILGTPDTTDPKYSWDEGVRLASRIGFQFPNMKTVSLSHVIPNASSEAIHLMSSMLRFDPKTRLNARQALRHPYFTRVRRSSLSRLSLFDRYSQASYQKLLENNPFRRFSKEIESMPPSFGSLEHNISLLDYPQSNSLDTSNYTPELVLPEIPLLPHLDHYNIDSTADSSLLFFDVGKFVNCWKRDIGYPDSTSNSTDPDLFEAKQAFSISNSQNTIKSSPSLDAADDIPVNIAGINANSEHRDLSFSTGANTMSTPFQAKFDLGPPKKTDYQGLSSHADIPTQDLTLNVGSFISSSNPGRELQNSFEKTQLESQRETLDMSIHHSSERNIELLIHEVEDVSQETELQASILATPEMYSRSVPGRADAQARKSSASFSRLFNWARYS</sequence>
<evidence type="ECO:0000259" key="4">
    <source>
        <dbReference type="PROSITE" id="PS50011"/>
    </source>
</evidence>
<dbReference type="Proteomes" id="UP001479436">
    <property type="component" value="Unassembled WGS sequence"/>
</dbReference>
<keyword evidence="2" id="KW-0547">Nucleotide-binding</keyword>